<dbReference type="PANTHER" id="PTHR42709">
    <property type="entry name" value="ALKALINE PHOSPHATASE LIKE PROTEIN"/>
    <property type="match status" value="1"/>
</dbReference>
<evidence type="ECO:0000313" key="3">
    <source>
        <dbReference type="Proteomes" id="UP000601435"/>
    </source>
</evidence>
<keyword evidence="3" id="KW-1185">Reference proteome</keyword>
<name>A0A813CDU1_9DINO</name>
<dbReference type="PANTHER" id="PTHR42709:SF11">
    <property type="entry name" value="DEDA FAMILY PROTEIN"/>
    <property type="match status" value="1"/>
</dbReference>
<comment type="caution">
    <text evidence="2">The sequence shown here is derived from an EMBL/GenBank/DDBJ whole genome shotgun (WGS) entry which is preliminary data.</text>
</comment>
<proteinExistence type="predicted"/>
<keyword evidence="1" id="KW-1133">Transmembrane helix</keyword>
<dbReference type="GO" id="GO:0005886">
    <property type="term" value="C:plasma membrane"/>
    <property type="evidence" value="ECO:0007669"/>
    <property type="project" value="TreeGrafter"/>
</dbReference>
<feature type="transmembrane region" description="Helical" evidence="1">
    <location>
        <begin position="90"/>
        <end position="109"/>
    </location>
</feature>
<accession>A0A813CDU1</accession>
<evidence type="ECO:0000313" key="2">
    <source>
        <dbReference type="EMBL" id="CAE7942196.1"/>
    </source>
</evidence>
<sequence>MAQAERRSALAVLCVVSFIESSVFPIPPDVLLIPMILAARDKAWLIAGACTLASVLGGMLGYAIGYFFYAGVGEPVLAFYGYLERFEAFAEAYNAWGAWIVAGAGFTPFPYKVITIASGVTQLDLGTFTLASVVSRGGRFFLAAALLWWFGQPIRRFIETHLPLLAWLFFALLLGGFLALRFLA</sequence>
<dbReference type="Proteomes" id="UP000601435">
    <property type="component" value="Unassembled WGS sequence"/>
</dbReference>
<keyword evidence="1" id="KW-0472">Membrane</keyword>
<reference evidence="2" key="1">
    <citation type="submission" date="2021-02" db="EMBL/GenBank/DDBJ databases">
        <authorList>
            <person name="Dougan E. K."/>
            <person name="Rhodes N."/>
            <person name="Thang M."/>
            <person name="Chan C."/>
        </authorList>
    </citation>
    <scope>NUCLEOTIDE SEQUENCE</scope>
</reference>
<protein>
    <recommendedName>
        <fullName evidence="4">DedA family protein</fullName>
    </recommendedName>
</protein>
<dbReference type="EMBL" id="CAJNJA010095920">
    <property type="protein sequence ID" value="CAE7942196.1"/>
    <property type="molecule type" value="Genomic_DNA"/>
</dbReference>
<gene>
    <name evidence="2" type="ORF">SNEC2469_LOCUS34570</name>
</gene>
<dbReference type="AlphaFoldDB" id="A0A813CDU1"/>
<dbReference type="InterPro" id="IPR051311">
    <property type="entry name" value="DedA_domain"/>
</dbReference>
<keyword evidence="1" id="KW-0812">Transmembrane</keyword>
<feature type="transmembrane region" description="Helical" evidence="1">
    <location>
        <begin position="44"/>
        <end position="69"/>
    </location>
</feature>
<feature type="transmembrane region" description="Helical" evidence="1">
    <location>
        <begin position="129"/>
        <end position="150"/>
    </location>
</feature>
<organism evidence="2 3">
    <name type="scientific">Symbiodinium necroappetens</name>
    <dbReference type="NCBI Taxonomy" id="1628268"/>
    <lineage>
        <taxon>Eukaryota</taxon>
        <taxon>Sar</taxon>
        <taxon>Alveolata</taxon>
        <taxon>Dinophyceae</taxon>
        <taxon>Suessiales</taxon>
        <taxon>Symbiodiniaceae</taxon>
        <taxon>Symbiodinium</taxon>
    </lineage>
</organism>
<evidence type="ECO:0008006" key="4">
    <source>
        <dbReference type="Google" id="ProtNLM"/>
    </source>
</evidence>
<evidence type="ECO:0000256" key="1">
    <source>
        <dbReference type="SAM" id="Phobius"/>
    </source>
</evidence>
<dbReference type="OrthoDB" id="10263810at2759"/>
<feature type="transmembrane region" description="Helical" evidence="1">
    <location>
        <begin position="162"/>
        <end position="183"/>
    </location>
</feature>